<protein>
    <submittedName>
        <fullName evidence="1">Uncharacterized protein</fullName>
    </submittedName>
</protein>
<evidence type="ECO:0000313" key="1">
    <source>
        <dbReference type="EMBL" id="SOC50091.1"/>
    </source>
</evidence>
<dbReference type="AlphaFoldDB" id="A0A285VC63"/>
<accession>A0A285VC63</accession>
<dbReference type="EMBL" id="OBQI01000004">
    <property type="protein sequence ID" value="SOC50091.1"/>
    <property type="molecule type" value="Genomic_DNA"/>
</dbReference>
<name>A0A285VC63_9ACTN</name>
<organism evidence="1 2">
    <name type="scientific">Blastococcus aggregatus</name>
    <dbReference type="NCBI Taxonomy" id="38502"/>
    <lineage>
        <taxon>Bacteria</taxon>
        <taxon>Bacillati</taxon>
        <taxon>Actinomycetota</taxon>
        <taxon>Actinomycetes</taxon>
        <taxon>Geodermatophilales</taxon>
        <taxon>Geodermatophilaceae</taxon>
        <taxon>Blastococcus</taxon>
    </lineage>
</organism>
<dbReference type="RefSeq" id="WP_176522973.1">
    <property type="nucleotide sequence ID" value="NZ_OBQI01000004.1"/>
</dbReference>
<proteinExistence type="predicted"/>
<keyword evidence="2" id="KW-1185">Reference proteome</keyword>
<reference evidence="2" key="1">
    <citation type="submission" date="2017-08" db="EMBL/GenBank/DDBJ databases">
        <authorList>
            <person name="Varghese N."/>
            <person name="Submissions S."/>
        </authorList>
    </citation>
    <scope>NUCLEOTIDE SEQUENCE [LARGE SCALE GENOMIC DNA]</scope>
    <source>
        <strain evidence="2">DSM 4725</strain>
    </source>
</reference>
<dbReference type="Proteomes" id="UP000219435">
    <property type="component" value="Unassembled WGS sequence"/>
</dbReference>
<evidence type="ECO:0000313" key="2">
    <source>
        <dbReference type="Proteomes" id="UP000219435"/>
    </source>
</evidence>
<gene>
    <name evidence="1" type="ORF">SAMN05660748_2830</name>
</gene>
<sequence length="57" mass="5937">MPPLVAPPAHPSVAEGLVPLSCVDDLHDADLDLLLADRLAESAVALRAVVNSIAQRL</sequence>